<dbReference type="GO" id="GO:0005829">
    <property type="term" value="C:cytosol"/>
    <property type="evidence" value="ECO:0007669"/>
    <property type="project" value="TreeGrafter"/>
</dbReference>
<comment type="similarity">
    <text evidence="1 6">Belongs to the TACO1 family.</text>
</comment>
<keyword evidence="2 6" id="KW-0963">Cytoplasm</keyword>
<evidence type="ECO:0000259" key="8">
    <source>
        <dbReference type="Pfam" id="PF20772"/>
    </source>
</evidence>
<evidence type="ECO:0000256" key="1">
    <source>
        <dbReference type="ARBA" id="ARBA00008724"/>
    </source>
</evidence>
<dbReference type="SUPFAM" id="SSF75625">
    <property type="entry name" value="YebC-like"/>
    <property type="match status" value="1"/>
</dbReference>
<dbReference type="InterPro" id="IPR017856">
    <property type="entry name" value="Integrase-like_N"/>
</dbReference>
<evidence type="ECO:0000259" key="7">
    <source>
        <dbReference type="Pfam" id="PF01709"/>
    </source>
</evidence>
<evidence type="ECO:0000313" key="9">
    <source>
        <dbReference type="EMBL" id="PCI94891.1"/>
    </source>
</evidence>
<accession>A0A2A4YJM5</accession>
<dbReference type="AlphaFoldDB" id="A0A2A4YJM5"/>
<dbReference type="InterPro" id="IPR029072">
    <property type="entry name" value="YebC-like"/>
</dbReference>
<sequence length="238" mass="26323">MAGHSKWANIKHKKSRADAAKGKLFSRITKEIINAVKQGGSDPKANPKLRLALTKAKAANLPNENIERNIKKASSKDQSDFTEMMYELYGHGGVGILAEVMTDNKNRISSDMRIATNKKGGSVATPGSVSFNFERKGVLQVAKDSCSEDELFLIATEAGAEDFEQSDEYFMITTAPDELYKVKDAIESKKILCEEATLEHIPKSSVDCDDESKEKNIALIEYLEDLDDVDAVFHNMNL</sequence>
<protein>
    <recommendedName>
        <fullName evidence="6">Probable transcriptional regulatory protein COB11_03225</fullName>
    </recommendedName>
</protein>
<dbReference type="Gene3D" id="1.10.10.200">
    <property type="match status" value="1"/>
</dbReference>
<dbReference type="InterPro" id="IPR049083">
    <property type="entry name" value="TACO1_YebC_N"/>
</dbReference>
<evidence type="ECO:0000256" key="6">
    <source>
        <dbReference type="HAMAP-Rule" id="MF_00693"/>
    </source>
</evidence>
<feature type="domain" description="TACO1/YebC-like second and third" evidence="7">
    <location>
        <begin position="82"/>
        <end position="236"/>
    </location>
</feature>
<reference evidence="10" key="1">
    <citation type="submission" date="2017-08" db="EMBL/GenBank/DDBJ databases">
        <title>A dynamic microbial community with high functional redundancy inhabits the cold, oxic subseafloor aquifer.</title>
        <authorList>
            <person name="Tully B.J."/>
            <person name="Wheat C.G."/>
            <person name="Glazer B.T."/>
            <person name="Huber J.A."/>
        </authorList>
    </citation>
    <scope>NUCLEOTIDE SEQUENCE [LARGE SCALE GENOMIC DNA]</scope>
</reference>
<evidence type="ECO:0000256" key="3">
    <source>
        <dbReference type="ARBA" id="ARBA00023015"/>
    </source>
</evidence>
<name>A0A2A4YJM5_UNCAE</name>
<dbReference type="PANTHER" id="PTHR12532:SF6">
    <property type="entry name" value="TRANSCRIPTIONAL REGULATORY PROTEIN YEBC-RELATED"/>
    <property type="match status" value="1"/>
</dbReference>
<evidence type="ECO:0000256" key="4">
    <source>
        <dbReference type="ARBA" id="ARBA00023125"/>
    </source>
</evidence>
<evidence type="ECO:0000256" key="5">
    <source>
        <dbReference type="ARBA" id="ARBA00023163"/>
    </source>
</evidence>
<dbReference type="InterPro" id="IPR048300">
    <property type="entry name" value="TACO1_YebC-like_2nd/3rd_dom"/>
</dbReference>
<keyword evidence="3 6" id="KW-0805">Transcription regulation</keyword>
<comment type="caution">
    <text evidence="9">The sequence shown here is derived from an EMBL/GenBank/DDBJ whole genome shotgun (WGS) entry which is preliminary data.</text>
</comment>
<gene>
    <name evidence="9" type="ORF">COB11_03225</name>
</gene>
<dbReference type="Pfam" id="PF01709">
    <property type="entry name" value="Transcrip_reg"/>
    <property type="match status" value="1"/>
</dbReference>
<keyword evidence="5 6" id="KW-0804">Transcription</keyword>
<comment type="subcellular location">
    <subcellularLocation>
        <location evidence="6">Cytoplasm</location>
    </subcellularLocation>
</comment>
<dbReference type="InterPro" id="IPR002876">
    <property type="entry name" value="Transcrip_reg_TACO1-like"/>
</dbReference>
<dbReference type="NCBIfam" id="NF009044">
    <property type="entry name" value="PRK12378.1"/>
    <property type="match status" value="1"/>
</dbReference>
<dbReference type="FunFam" id="1.10.10.200:FF:000002">
    <property type="entry name" value="Probable transcriptional regulatory protein CLM62_37755"/>
    <property type="match status" value="1"/>
</dbReference>
<dbReference type="GO" id="GO:0003677">
    <property type="term" value="F:DNA binding"/>
    <property type="evidence" value="ECO:0007669"/>
    <property type="project" value="UniProtKB-UniRule"/>
</dbReference>
<dbReference type="NCBIfam" id="NF001030">
    <property type="entry name" value="PRK00110.1"/>
    <property type="match status" value="1"/>
</dbReference>
<dbReference type="HAMAP" id="MF_00693">
    <property type="entry name" value="Transcrip_reg_TACO1"/>
    <property type="match status" value="1"/>
</dbReference>
<dbReference type="Pfam" id="PF20772">
    <property type="entry name" value="TACO1_YebC_N"/>
    <property type="match status" value="1"/>
</dbReference>
<organism evidence="9 10">
    <name type="scientific">Aerophobetes bacterium</name>
    <dbReference type="NCBI Taxonomy" id="2030807"/>
    <lineage>
        <taxon>Bacteria</taxon>
        <taxon>Candidatus Aerophobota</taxon>
    </lineage>
</organism>
<keyword evidence="4 6" id="KW-0238">DNA-binding</keyword>
<dbReference type="InterPro" id="IPR026564">
    <property type="entry name" value="Transcrip_reg_TACO1-like_dom3"/>
</dbReference>
<dbReference type="Gene3D" id="3.30.70.980">
    <property type="match status" value="2"/>
</dbReference>
<proteinExistence type="inferred from homology"/>
<dbReference type="GO" id="GO:0006355">
    <property type="term" value="P:regulation of DNA-templated transcription"/>
    <property type="evidence" value="ECO:0007669"/>
    <property type="project" value="UniProtKB-UniRule"/>
</dbReference>
<dbReference type="PANTHER" id="PTHR12532">
    <property type="entry name" value="TRANSLATIONAL ACTIVATOR OF CYTOCHROME C OXIDASE 1"/>
    <property type="match status" value="1"/>
</dbReference>
<dbReference type="Proteomes" id="UP000217838">
    <property type="component" value="Unassembled WGS sequence"/>
</dbReference>
<evidence type="ECO:0000313" key="10">
    <source>
        <dbReference type="Proteomes" id="UP000217838"/>
    </source>
</evidence>
<evidence type="ECO:0000256" key="2">
    <source>
        <dbReference type="ARBA" id="ARBA00022490"/>
    </source>
</evidence>
<dbReference type="NCBIfam" id="TIGR01033">
    <property type="entry name" value="YebC/PmpR family DNA-binding transcriptional regulator"/>
    <property type="match status" value="1"/>
</dbReference>
<dbReference type="EMBL" id="NVUU01000031">
    <property type="protein sequence ID" value="PCI94891.1"/>
    <property type="molecule type" value="Genomic_DNA"/>
</dbReference>
<feature type="domain" description="TACO1/YebC-like N-terminal" evidence="8">
    <location>
        <begin position="5"/>
        <end position="75"/>
    </location>
</feature>